<keyword evidence="2" id="KW-1133">Transmembrane helix</keyword>
<accession>A0AAE1D8J1</accession>
<feature type="region of interest" description="Disordered" evidence="1">
    <location>
        <begin position="200"/>
        <end position="220"/>
    </location>
</feature>
<dbReference type="InterPro" id="IPR001623">
    <property type="entry name" value="DnaJ_domain"/>
</dbReference>
<feature type="transmembrane region" description="Helical" evidence="2">
    <location>
        <begin position="271"/>
        <end position="290"/>
    </location>
</feature>
<proteinExistence type="predicted"/>
<dbReference type="Gene3D" id="1.10.287.110">
    <property type="entry name" value="DnaJ domain"/>
    <property type="match status" value="1"/>
</dbReference>
<dbReference type="AlphaFoldDB" id="A0AAE1D8J1"/>
<keyword evidence="2" id="KW-0472">Membrane</keyword>
<evidence type="ECO:0000259" key="3">
    <source>
        <dbReference type="PROSITE" id="PS50076"/>
    </source>
</evidence>
<dbReference type="PROSITE" id="PS50076">
    <property type="entry name" value="DNAJ_2"/>
    <property type="match status" value="1"/>
</dbReference>
<dbReference type="CDD" id="cd06257">
    <property type="entry name" value="DnaJ"/>
    <property type="match status" value="1"/>
</dbReference>
<dbReference type="SUPFAM" id="SSF46565">
    <property type="entry name" value="Chaperone J-domain"/>
    <property type="match status" value="1"/>
</dbReference>
<dbReference type="Pfam" id="PF00226">
    <property type="entry name" value="DnaJ"/>
    <property type="match status" value="1"/>
</dbReference>
<dbReference type="PANTHER" id="PTHR44873:SF1">
    <property type="entry name" value="DNAJ HOMOLOG SUBFAMILY C MEMBER 30, MITOCHONDRIAL"/>
    <property type="match status" value="1"/>
</dbReference>
<dbReference type="PRINTS" id="PR00625">
    <property type="entry name" value="JDOMAIN"/>
</dbReference>
<evidence type="ECO:0000256" key="1">
    <source>
        <dbReference type="SAM" id="MobiDB-lite"/>
    </source>
</evidence>
<dbReference type="InterPro" id="IPR036869">
    <property type="entry name" value="J_dom_sf"/>
</dbReference>
<evidence type="ECO:0000256" key="2">
    <source>
        <dbReference type="SAM" id="Phobius"/>
    </source>
</evidence>
<dbReference type="PROSITE" id="PS00636">
    <property type="entry name" value="DNAJ_1"/>
    <property type="match status" value="1"/>
</dbReference>
<organism evidence="4 5">
    <name type="scientific">Elysia crispata</name>
    <name type="common">lettuce slug</name>
    <dbReference type="NCBI Taxonomy" id="231223"/>
    <lineage>
        <taxon>Eukaryota</taxon>
        <taxon>Metazoa</taxon>
        <taxon>Spiralia</taxon>
        <taxon>Lophotrochozoa</taxon>
        <taxon>Mollusca</taxon>
        <taxon>Gastropoda</taxon>
        <taxon>Heterobranchia</taxon>
        <taxon>Euthyneura</taxon>
        <taxon>Panpulmonata</taxon>
        <taxon>Sacoglossa</taxon>
        <taxon>Placobranchoidea</taxon>
        <taxon>Plakobranchidae</taxon>
        <taxon>Elysia</taxon>
    </lineage>
</organism>
<name>A0AAE1D8J1_9GAST</name>
<gene>
    <name evidence="4" type="ORF">RRG08_011277</name>
</gene>
<feature type="domain" description="J" evidence="3">
    <location>
        <begin position="110"/>
        <end position="174"/>
    </location>
</feature>
<keyword evidence="2" id="KW-0812">Transmembrane</keyword>
<dbReference type="SMART" id="SM00271">
    <property type="entry name" value="DnaJ"/>
    <property type="match status" value="1"/>
</dbReference>
<dbReference type="Proteomes" id="UP001283361">
    <property type="component" value="Unassembled WGS sequence"/>
</dbReference>
<comment type="caution">
    <text evidence="4">The sequence shown here is derived from an EMBL/GenBank/DDBJ whole genome shotgun (WGS) entry which is preliminary data.</text>
</comment>
<dbReference type="PANTHER" id="PTHR44873">
    <property type="entry name" value="DNAJ HOMOLOG SUBFAMILY C MEMBER 30, MITOCHONDRIAL"/>
    <property type="match status" value="1"/>
</dbReference>
<dbReference type="EMBL" id="JAWDGP010005007">
    <property type="protein sequence ID" value="KAK3760348.1"/>
    <property type="molecule type" value="Genomic_DNA"/>
</dbReference>
<reference evidence="4" key="1">
    <citation type="journal article" date="2023" name="G3 (Bethesda)">
        <title>A reference genome for the long-term kleptoplast-retaining sea slug Elysia crispata morphotype clarki.</title>
        <authorList>
            <person name="Eastman K.E."/>
            <person name="Pendleton A.L."/>
            <person name="Shaikh M.A."/>
            <person name="Suttiyut T."/>
            <person name="Ogas R."/>
            <person name="Tomko P."/>
            <person name="Gavelis G."/>
            <person name="Widhalm J.R."/>
            <person name="Wisecaver J.H."/>
        </authorList>
    </citation>
    <scope>NUCLEOTIDE SEQUENCE</scope>
    <source>
        <strain evidence="4">ECLA1</strain>
    </source>
</reference>
<dbReference type="InterPro" id="IPR018253">
    <property type="entry name" value="DnaJ_domain_CS"/>
</dbReference>
<evidence type="ECO:0000313" key="5">
    <source>
        <dbReference type="Proteomes" id="UP001283361"/>
    </source>
</evidence>
<protein>
    <recommendedName>
        <fullName evidence="3">J domain-containing protein</fullName>
    </recommendedName>
</protein>
<dbReference type="InterPro" id="IPR053025">
    <property type="entry name" value="Mito_ATP_Synthase-Asso"/>
</dbReference>
<sequence>MASSCQGSIPSVTKLLIKTRSLISYKDRIVSDCNFDICDIGHARNKSSNFSAFACIHSVPASRSTIFIYPSRYAGDIHMTARHSDIKPGLTAFQQIRKISGHSTKSSPTRYYDILGLSPNATQHQIKSAYYNMSKLYHPDVSKGAKNHTMFTEITEAYEVLGNLRKRRMYDRGIYTRNSTVHSTEDDTGMDYTAAYQQKARASPFERGDRPPPPRGRSNVYNFDEFYRQHYNEIRERRAHEYKEFIRHQENMRGRMSNAGEDLYYRKQNPMALLVAITALIFLGTVAMSLENYDRDLIGTSRAGVSHPNYYGFRDSLRNIPITCSDEKDQDSK</sequence>
<keyword evidence="5" id="KW-1185">Reference proteome</keyword>
<evidence type="ECO:0000313" key="4">
    <source>
        <dbReference type="EMBL" id="KAK3760348.1"/>
    </source>
</evidence>